<gene>
    <name evidence="2" type="ORF">EYH55_05780</name>
</gene>
<evidence type="ECO:0000313" key="3">
    <source>
        <dbReference type="Proteomes" id="UP000623215"/>
    </source>
</evidence>
<reference evidence="2" key="1">
    <citation type="journal article" date="2020" name="ISME J.">
        <title>Gammaproteobacteria mediating utilization of methyl-, sulfur- and petroleum organic compounds in deep ocean hydrothermal plumes.</title>
        <authorList>
            <person name="Zhou Z."/>
            <person name="Liu Y."/>
            <person name="Pan J."/>
            <person name="Cron B.R."/>
            <person name="Toner B.M."/>
            <person name="Anantharaman K."/>
            <person name="Breier J.A."/>
            <person name="Dick G.J."/>
            <person name="Li M."/>
        </authorList>
    </citation>
    <scope>NUCLEOTIDE SEQUENCE</scope>
    <source>
        <strain evidence="2">SZUA-1534</strain>
    </source>
</reference>
<dbReference type="Proteomes" id="UP000623215">
    <property type="component" value="Unassembled WGS sequence"/>
</dbReference>
<dbReference type="AlphaFoldDB" id="A0A832ZZH0"/>
<proteinExistence type="predicted"/>
<evidence type="ECO:0000313" key="2">
    <source>
        <dbReference type="EMBL" id="HIQ32968.1"/>
    </source>
</evidence>
<protein>
    <submittedName>
        <fullName evidence="2">Uncharacterized protein</fullName>
    </submittedName>
</protein>
<accession>A0A832ZZH0</accession>
<keyword evidence="1" id="KW-0472">Membrane</keyword>
<comment type="caution">
    <text evidence="2">The sequence shown here is derived from an EMBL/GenBank/DDBJ whole genome shotgun (WGS) entry which is preliminary data.</text>
</comment>
<organism evidence="2 3">
    <name type="scientific">Methanothermococcus okinawensis</name>
    <dbReference type="NCBI Taxonomy" id="155863"/>
    <lineage>
        <taxon>Archaea</taxon>
        <taxon>Methanobacteriati</taxon>
        <taxon>Methanobacteriota</taxon>
        <taxon>Methanomada group</taxon>
        <taxon>Methanococci</taxon>
        <taxon>Methanococcales</taxon>
        <taxon>Methanococcaceae</taxon>
        <taxon>Methanothermococcus</taxon>
    </lineage>
</organism>
<name>A0A832ZZH0_9EURY</name>
<dbReference type="EMBL" id="DQVW01000111">
    <property type="protein sequence ID" value="HIQ32968.1"/>
    <property type="molecule type" value="Genomic_DNA"/>
</dbReference>
<feature type="transmembrane region" description="Helical" evidence="1">
    <location>
        <begin position="28"/>
        <end position="52"/>
    </location>
</feature>
<keyword evidence="1" id="KW-1133">Transmembrane helix</keyword>
<evidence type="ECO:0000256" key="1">
    <source>
        <dbReference type="SAM" id="Phobius"/>
    </source>
</evidence>
<sequence length="59" mass="7336">MKKRRYRGLDPFKRLLNNPKNIERLYKLYYFITLWVWFAVVLGAVIFILWAIRYLDIVK</sequence>
<keyword evidence="1" id="KW-0812">Transmembrane</keyword>